<feature type="region of interest" description="Disordered" evidence="1">
    <location>
        <begin position="26"/>
        <end position="88"/>
    </location>
</feature>
<keyword evidence="2" id="KW-0732">Signal</keyword>
<evidence type="ECO:0000313" key="3">
    <source>
        <dbReference type="EMBL" id="GLS46154.1"/>
    </source>
</evidence>
<dbReference type="AlphaFoldDB" id="A0A7W6F537"/>
<evidence type="ECO:0000313" key="6">
    <source>
        <dbReference type="Proteomes" id="UP001156881"/>
    </source>
</evidence>
<protein>
    <submittedName>
        <fullName evidence="4">Uncharacterized protein</fullName>
    </submittedName>
</protein>
<reference evidence="3" key="4">
    <citation type="submission" date="2023-01" db="EMBL/GenBank/DDBJ databases">
        <title>Draft genome sequence of Methylobacterium brachythecii strain NBRC 107710.</title>
        <authorList>
            <person name="Sun Q."/>
            <person name="Mori K."/>
        </authorList>
    </citation>
    <scope>NUCLEOTIDE SEQUENCE</scope>
    <source>
        <strain evidence="3">NBRC 107710</strain>
    </source>
</reference>
<evidence type="ECO:0000256" key="1">
    <source>
        <dbReference type="SAM" id="MobiDB-lite"/>
    </source>
</evidence>
<dbReference type="EMBL" id="JACIDN010000001">
    <property type="protein sequence ID" value="MBB3900918.1"/>
    <property type="molecule type" value="Genomic_DNA"/>
</dbReference>
<proteinExistence type="predicted"/>
<comment type="caution">
    <text evidence="4">The sequence shown here is derived from an EMBL/GenBank/DDBJ whole genome shotgun (WGS) entry which is preliminary data.</text>
</comment>
<dbReference type="RefSeq" id="WP_183501697.1">
    <property type="nucleotide sequence ID" value="NZ_BSPG01000034.1"/>
</dbReference>
<dbReference type="Proteomes" id="UP001156881">
    <property type="component" value="Unassembled WGS sequence"/>
</dbReference>
<reference evidence="3" key="1">
    <citation type="journal article" date="2014" name="Int. J. Syst. Evol. Microbiol.">
        <title>Complete genome of a new Firmicutes species belonging to the dominant human colonic microbiota ('Ruminococcus bicirculans') reveals two chromosomes and a selective capacity to utilize plant glucans.</title>
        <authorList>
            <consortium name="NISC Comparative Sequencing Program"/>
            <person name="Wegmann U."/>
            <person name="Louis P."/>
            <person name="Goesmann A."/>
            <person name="Henrissat B."/>
            <person name="Duncan S.H."/>
            <person name="Flint H.J."/>
        </authorList>
    </citation>
    <scope>NUCLEOTIDE SEQUENCE</scope>
    <source>
        <strain evidence="3">NBRC 107710</strain>
    </source>
</reference>
<sequence>MSVVTRCGAVSLLFGLLLAAPALAQTTQAPPSWTDPPARGAEGVKPAETKPAEAKPGTPAPIAEKAPADTQSARKPEATPAERAATTLGVKPVETGKPAASNFAMQTRRTVVRPRMVERPMVIARRRVHVADRPNRRIARRSGRHFAYAAEYGSRRRLAGWGDLIDENRVSREARAREAGYTLTRIRAYGAPEGPRFQPLLPFDSGGPGDLD</sequence>
<gene>
    <name evidence="3" type="ORF">GCM10007884_41450</name>
    <name evidence="4" type="ORF">GGR33_000398</name>
</gene>
<name>A0A7W6F537_9HYPH</name>
<evidence type="ECO:0000313" key="4">
    <source>
        <dbReference type="EMBL" id="MBB3900918.1"/>
    </source>
</evidence>
<organism evidence="4 5">
    <name type="scientific">Methylobacterium brachythecii</name>
    <dbReference type="NCBI Taxonomy" id="1176177"/>
    <lineage>
        <taxon>Bacteria</taxon>
        <taxon>Pseudomonadati</taxon>
        <taxon>Pseudomonadota</taxon>
        <taxon>Alphaproteobacteria</taxon>
        <taxon>Hyphomicrobiales</taxon>
        <taxon>Methylobacteriaceae</taxon>
        <taxon>Methylobacterium</taxon>
    </lineage>
</organism>
<reference evidence="4 5" key="3">
    <citation type="submission" date="2020-08" db="EMBL/GenBank/DDBJ databases">
        <title>Genomic Encyclopedia of Type Strains, Phase IV (KMG-IV): sequencing the most valuable type-strain genomes for metagenomic binning, comparative biology and taxonomic classification.</title>
        <authorList>
            <person name="Goeker M."/>
        </authorList>
    </citation>
    <scope>NUCLEOTIDE SEQUENCE [LARGE SCALE GENOMIC DNA]</scope>
    <source>
        <strain evidence="4 5">DSM 24105</strain>
    </source>
</reference>
<keyword evidence="6" id="KW-1185">Reference proteome</keyword>
<feature type="region of interest" description="Disordered" evidence="1">
    <location>
        <begin position="192"/>
        <end position="212"/>
    </location>
</feature>
<evidence type="ECO:0000313" key="5">
    <source>
        <dbReference type="Proteomes" id="UP000517759"/>
    </source>
</evidence>
<evidence type="ECO:0000256" key="2">
    <source>
        <dbReference type="SAM" id="SignalP"/>
    </source>
</evidence>
<reference evidence="6" key="2">
    <citation type="journal article" date="2019" name="Int. J. Syst. Evol. Microbiol.">
        <title>The Global Catalogue of Microorganisms (GCM) 10K type strain sequencing project: providing services to taxonomists for standard genome sequencing and annotation.</title>
        <authorList>
            <consortium name="The Broad Institute Genomics Platform"/>
            <consortium name="The Broad Institute Genome Sequencing Center for Infectious Disease"/>
            <person name="Wu L."/>
            <person name="Ma J."/>
        </authorList>
    </citation>
    <scope>NUCLEOTIDE SEQUENCE [LARGE SCALE GENOMIC DNA]</scope>
    <source>
        <strain evidence="6">NBRC 107710</strain>
    </source>
</reference>
<accession>A0A7W6F537</accession>
<feature type="chain" id="PRO_5030710885" evidence="2">
    <location>
        <begin position="25"/>
        <end position="212"/>
    </location>
</feature>
<dbReference type="Proteomes" id="UP000517759">
    <property type="component" value="Unassembled WGS sequence"/>
</dbReference>
<dbReference type="EMBL" id="BSPG01000034">
    <property type="protein sequence ID" value="GLS46154.1"/>
    <property type="molecule type" value="Genomic_DNA"/>
</dbReference>
<feature type="signal peptide" evidence="2">
    <location>
        <begin position="1"/>
        <end position="24"/>
    </location>
</feature>